<reference evidence="3 4" key="1">
    <citation type="submission" date="2019-03" db="EMBL/GenBank/DDBJ databases">
        <title>First draft genome of Liparis tanakae, snailfish: a comprehensive survey of snailfish specific genes.</title>
        <authorList>
            <person name="Kim W."/>
            <person name="Song I."/>
            <person name="Jeong J.-H."/>
            <person name="Kim D."/>
            <person name="Kim S."/>
            <person name="Ryu S."/>
            <person name="Song J.Y."/>
            <person name="Lee S.K."/>
        </authorList>
    </citation>
    <scope>NUCLEOTIDE SEQUENCE [LARGE SCALE GENOMIC DNA]</scope>
    <source>
        <tissue evidence="3">Muscle</tissue>
    </source>
</reference>
<feature type="compositionally biased region" description="Basic and acidic residues" evidence="1">
    <location>
        <begin position="1"/>
        <end position="10"/>
    </location>
</feature>
<protein>
    <recommendedName>
        <fullName evidence="2">WW domain-containing protein</fullName>
    </recommendedName>
</protein>
<gene>
    <name evidence="3" type="ORF">EYF80_060965</name>
</gene>
<dbReference type="InterPro" id="IPR036020">
    <property type="entry name" value="WW_dom_sf"/>
</dbReference>
<dbReference type="PROSITE" id="PS50020">
    <property type="entry name" value="WW_DOMAIN_2"/>
    <property type="match status" value="1"/>
</dbReference>
<accession>A0A4Z2EJ43</accession>
<name>A0A4Z2EJ43_9TELE</name>
<sequence length="71" mass="7731">MCSGEIDKKPAAVSSAVPTEETDGRPLPPGWRSYTSPEGVRYYVNGCSKGERRSQHYHVSPQGAAEPTLPR</sequence>
<comment type="caution">
    <text evidence="3">The sequence shown here is derived from an EMBL/GenBank/DDBJ whole genome shotgun (WGS) entry which is preliminary data.</text>
</comment>
<dbReference type="EMBL" id="SRLO01006315">
    <property type="protein sequence ID" value="TNN28886.1"/>
    <property type="molecule type" value="Genomic_DNA"/>
</dbReference>
<dbReference type="Proteomes" id="UP000314294">
    <property type="component" value="Unassembled WGS sequence"/>
</dbReference>
<dbReference type="OrthoDB" id="2020426at2759"/>
<organism evidence="3 4">
    <name type="scientific">Liparis tanakae</name>
    <name type="common">Tanaka's snailfish</name>
    <dbReference type="NCBI Taxonomy" id="230148"/>
    <lineage>
        <taxon>Eukaryota</taxon>
        <taxon>Metazoa</taxon>
        <taxon>Chordata</taxon>
        <taxon>Craniata</taxon>
        <taxon>Vertebrata</taxon>
        <taxon>Euteleostomi</taxon>
        <taxon>Actinopterygii</taxon>
        <taxon>Neopterygii</taxon>
        <taxon>Teleostei</taxon>
        <taxon>Neoteleostei</taxon>
        <taxon>Acanthomorphata</taxon>
        <taxon>Eupercaria</taxon>
        <taxon>Perciformes</taxon>
        <taxon>Cottioidei</taxon>
        <taxon>Cottales</taxon>
        <taxon>Liparidae</taxon>
        <taxon>Liparis</taxon>
    </lineage>
</organism>
<proteinExistence type="predicted"/>
<feature type="region of interest" description="Disordered" evidence="1">
    <location>
        <begin position="1"/>
        <end position="36"/>
    </location>
</feature>
<evidence type="ECO:0000256" key="1">
    <source>
        <dbReference type="SAM" id="MobiDB-lite"/>
    </source>
</evidence>
<feature type="region of interest" description="Disordered" evidence="1">
    <location>
        <begin position="51"/>
        <end position="71"/>
    </location>
</feature>
<dbReference type="Gene3D" id="2.20.70.10">
    <property type="match status" value="1"/>
</dbReference>
<feature type="domain" description="WW" evidence="2">
    <location>
        <begin position="25"/>
        <end position="45"/>
    </location>
</feature>
<keyword evidence="4" id="KW-1185">Reference proteome</keyword>
<evidence type="ECO:0000313" key="4">
    <source>
        <dbReference type="Proteomes" id="UP000314294"/>
    </source>
</evidence>
<evidence type="ECO:0000313" key="3">
    <source>
        <dbReference type="EMBL" id="TNN28886.1"/>
    </source>
</evidence>
<dbReference type="InterPro" id="IPR001202">
    <property type="entry name" value="WW_dom"/>
</dbReference>
<dbReference type="AlphaFoldDB" id="A0A4Z2EJ43"/>
<dbReference type="SUPFAM" id="SSF51045">
    <property type="entry name" value="WW domain"/>
    <property type="match status" value="1"/>
</dbReference>
<evidence type="ECO:0000259" key="2">
    <source>
        <dbReference type="PROSITE" id="PS50020"/>
    </source>
</evidence>